<feature type="signal peptide" evidence="1">
    <location>
        <begin position="1"/>
        <end position="26"/>
    </location>
</feature>
<accession>A0ABP3RX65</accession>
<dbReference type="Gene3D" id="2.40.10.10">
    <property type="entry name" value="Trypsin-like serine proteases"/>
    <property type="match status" value="1"/>
</dbReference>
<comment type="caution">
    <text evidence="2">The sequence shown here is derived from an EMBL/GenBank/DDBJ whole genome shotgun (WGS) entry which is preliminary data.</text>
</comment>
<evidence type="ECO:0008006" key="4">
    <source>
        <dbReference type="Google" id="ProtNLM"/>
    </source>
</evidence>
<evidence type="ECO:0000313" key="2">
    <source>
        <dbReference type="EMBL" id="GAA0618979.1"/>
    </source>
</evidence>
<sequence length="283" mass="28317">MRFRPAALAAALVLATAALPVSPASAARIDPGTSPAINWAPVESATIYPGIGTEAAGAGCTANFVYTDRDQNVYIGQAAHCTSAEGSPLSGSGCASPSQPLGTRVSLGSSGASGELVYSSWLAMQKVGETDEITCLSNDFALIRIPAEAVAKVNPSVPLFGGPVGVIDNGGLPAGEPVYGYGASGLRGGIETPQQGFSLGTEPPGWYHLVYLLPPGVPGDSGGGLMDSRGRAAGVLISLNTLPPGTNGLTDLARALAYAQQHSGLKGLTLVPGTEAFTGGLVG</sequence>
<name>A0ABP3RX65_9ACTN</name>
<keyword evidence="1" id="KW-0732">Signal</keyword>
<gene>
    <name evidence="2" type="ORF">GCM10009547_21700</name>
</gene>
<dbReference type="Proteomes" id="UP001500957">
    <property type="component" value="Unassembled WGS sequence"/>
</dbReference>
<keyword evidence="3" id="KW-1185">Reference proteome</keyword>
<dbReference type="RefSeq" id="WP_344604540.1">
    <property type="nucleotide sequence ID" value="NZ_BAAAHE010000016.1"/>
</dbReference>
<protein>
    <recommendedName>
        <fullName evidence="4">Serine protease</fullName>
    </recommendedName>
</protein>
<organism evidence="2 3">
    <name type="scientific">Sporichthya brevicatena</name>
    <dbReference type="NCBI Taxonomy" id="171442"/>
    <lineage>
        <taxon>Bacteria</taxon>
        <taxon>Bacillati</taxon>
        <taxon>Actinomycetota</taxon>
        <taxon>Actinomycetes</taxon>
        <taxon>Sporichthyales</taxon>
        <taxon>Sporichthyaceae</taxon>
        <taxon>Sporichthya</taxon>
    </lineage>
</organism>
<reference evidence="3" key="1">
    <citation type="journal article" date="2019" name="Int. J. Syst. Evol. Microbiol.">
        <title>The Global Catalogue of Microorganisms (GCM) 10K type strain sequencing project: providing services to taxonomists for standard genome sequencing and annotation.</title>
        <authorList>
            <consortium name="The Broad Institute Genomics Platform"/>
            <consortium name="The Broad Institute Genome Sequencing Center for Infectious Disease"/>
            <person name="Wu L."/>
            <person name="Ma J."/>
        </authorList>
    </citation>
    <scope>NUCLEOTIDE SEQUENCE [LARGE SCALE GENOMIC DNA]</scope>
    <source>
        <strain evidence="3">JCM 10671</strain>
    </source>
</reference>
<evidence type="ECO:0000256" key="1">
    <source>
        <dbReference type="SAM" id="SignalP"/>
    </source>
</evidence>
<dbReference type="InterPro" id="IPR009003">
    <property type="entry name" value="Peptidase_S1_PA"/>
</dbReference>
<dbReference type="EMBL" id="BAAAHE010000016">
    <property type="protein sequence ID" value="GAA0618979.1"/>
    <property type="molecule type" value="Genomic_DNA"/>
</dbReference>
<dbReference type="SUPFAM" id="SSF50494">
    <property type="entry name" value="Trypsin-like serine proteases"/>
    <property type="match status" value="1"/>
</dbReference>
<proteinExistence type="predicted"/>
<feature type="chain" id="PRO_5045555084" description="Serine protease" evidence="1">
    <location>
        <begin position="27"/>
        <end position="283"/>
    </location>
</feature>
<evidence type="ECO:0000313" key="3">
    <source>
        <dbReference type="Proteomes" id="UP001500957"/>
    </source>
</evidence>
<dbReference type="InterPro" id="IPR043504">
    <property type="entry name" value="Peptidase_S1_PA_chymotrypsin"/>
</dbReference>